<proteinExistence type="predicted"/>
<evidence type="ECO:0000313" key="2">
    <source>
        <dbReference type="Proteomes" id="UP000499080"/>
    </source>
</evidence>
<evidence type="ECO:0000313" key="1">
    <source>
        <dbReference type="EMBL" id="GBM88269.1"/>
    </source>
</evidence>
<dbReference type="Proteomes" id="UP000499080">
    <property type="component" value="Unassembled WGS sequence"/>
</dbReference>
<gene>
    <name evidence="1" type="ORF">AVEN_129861_1</name>
</gene>
<protein>
    <submittedName>
        <fullName evidence="1">Uncharacterized protein</fullName>
    </submittedName>
</protein>
<dbReference type="EMBL" id="BGPR01003448">
    <property type="protein sequence ID" value="GBM88269.1"/>
    <property type="molecule type" value="Genomic_DNA"/>
</dbReference>
<accession>A0A4Y2JFP3</accession>
<organism evidence="1 2">
    <name type="scientific">Araneus ventricosus</name>
    <name type="common">Orbweaver spider</name>
    <name type="synonym">Epeira ventricosa</name>
    <dbReference type="NCBI Taxonomy" id="182803"/>
    <lineage>
        <taxon>Eukaryota</taxon>
        <taxon>Metazoa</taxon>
        <taxon>Ecdysozoa</taxon>
        <taxon>Arthropoda</taxon>
        <taxon>Chelicerata</taxon>
        <taxon>Arachnida</taxon>
        <taxon>Araneae</taxon>
        <taxon>Araneomorphae</taxon>
        <taxon>Entelegynae</taxon>
        <taxon>Araneoidea</taxon>
        <taxon>Araneidae</taxon>
        <taxon>Araneus</taxon>
    </lineage>
</organism>
<comment type="caution">
    <text evidence="1">The sequence shown here is derived from an EMBL/GenBank/DDBJ whole genome shotgun (WGS) entry which is preliminary data.</text>
</comment>
<reference evidence="1 2" key="1">
    <citation type="journal article" date="2019" name="Sci. Rep.">
        <title>Orb-weaving spider Araneus ventricosus genome elucidates the spidroin gene catalogue.</title>
        <authorList>
            <person name="Kono N."/>
            <person name="Nakamura H."/>
            <person name="Ohtoshi R."/>
            <person name="Moran D.A.P."/>
            <person name="Shinohara A."/>
            <person name="Yoshida Y."/>
            <person name="Fujiwara M."/>
            <person name="Mori M."/>
            <person name="Tomita M."/>
            <person name="Arakawa K."/>
        </authorList>
    </citation>
    <scope>NUCLEOTIDE SEQUENCE [LARGE SCALE GENOMIC DNA]</scope>
</reference>
<sequence length="95" mass="10962">MRSSSVLHYNDAIPSHSFQIINLWKDINFQQILINVSGYAGLCEEERPNNSIVQQATPNVHFWRTTNIWWVSAGCGGKTYILSPHFNTRIIFVRL</sequence>
<keyword evidence="2" id="KW-1185">Reference proteome</keyword>
<dbReference type="AlphaFoldDB" id="A0A4Y2JFP3"/>
<name>A0A4Y2JFP3_ARAVE</name>